<gene>
    <name evidence="2" type="ORF">SERLADRAFT_433847</name>
</gene>
<sequence>MVKPQLKLRQSAHPVVEEASEYDSDTESDSSFEDEGVSFDSMGAQIATTALYMEPDFIVVVVGQKRDVPLICIEVKRDDAVNSSAHQLKQYIELLQQKQPHQYFAGVLILAGTFYCYSTTGRRKPTPGGNGLETAEGLAKVFQEIADNVLKEMPL</sequence>
<proteinExistence type="predicted"/>
<accession>F8NH40</accession>
<organism>
    <name type="scientific">Serpula lacrymans var. lacrymans (strain S7.9)</name>
    <name type="common">Dry rot fungus</name>
    <dbReference type="NCBI Taxonomy" id="578457"/>
    <lineage>
        <taxon>Eukaryota</taxon>
        <taxon>Fungi</taxon>
        <taxon>Dikarya</taxon>
        <taxon>Basidiomycota</taxon>
        <taxon>Agaricomycotina</taxon>
        <taxon>Agaricomycetes</taxon>
        <taxon>Agaricomycetidae</taxon>
        <taxon>Boletales</taxon>
        <taxon>Coniophorineae</taxon>
        <taxon>Serpulaceae</taxon>
        <taxon>Serpula</taxon>
    </lineage>
</organism>
<feature type="region of interest" description="Disordered" evidence="1">
    <location>
        <begin position="1"/>
        <end position="36"/>
    </location>
</feature>
<reference evidence="2" key="1">
    <citation type="submission" date="2011-04" db="EMBL/GenBank/DDBJ databases">
        <title>Evolution of plant cell wall degrading machinery underlies the functional diversity of forest fungi.</title>
        <authorList>
            <consortium name="US DOE Joint Genome Institute (JGI-PGF)"/>
            <person name="Eastwood D.C."/>
            <person name="Floudas D."/>
            <person name="Binder M."/>
            <person name="Majcherczyk A."/>
            <person name="Schneider P."/>
            <person name="Aerts A."/>
            <person name="Asiegbu F.O."/>
            <person name="Baker S.E."/>
            <person name="Barry K."/>
            <person name="Bendiksby M."/>
            <person name="Blumentritt M."/>
            <person name="Coutinho P.M."/>
            <person name="Cullen D."/>
            <person name="Cullen D."/>
            <person name="Gathman A."/>
            <person name="Goodell B."/>
            <person name="Henrissat B."/>
            <person name="Ihrmark K."/>
            <person name="Kauserud H."/>
            <person name="Kohler A."/>
            <person name="LaButti K."/>
            <person name="Lapidus A."/>
            <person name="Lavin J.L."/>
            <person name="Lee Y.-H."/>
            <person name="Lindquist E."/>
            <person name="Lilly W."/>
            <person name="Lucas S."/>
            <person name="Morin E."/>
            <person name="Murat C."/>
            <person name="Oguiza J.A."/>
            <person name="Park J."/>
            <person name="Pisabarro A.G."/>
            <person name="Riley R."/>
            <person name="Rosling A."/>
            <person name="Salamov A."/>
            <person name="Schmidt O."/>
            <person name="Schmutz J."/>
            <person name="Skrede I."/>
            <person name="Stenlid J."/>
            <person name="Wiebenga A."/>
            <person name="Xie X."/>
            <person name="Kues U."/>
            <person name="Hibbett D.S."/>
            <person name="Hoffmeister D."/>
            <person name="Hogberg N."/>
            <person name="Martin F."/>
            <person name="Grigoriev I.V."/>
            <person name="Watkinson S.C."/>
        </authorList>
    </citation>
    <scope>NUCLEOTIDE SEQUENCE</scope>
    <source>
        <strain evidence="2">S7.9</strain>
    </source>
</reference>
<name>F8NH40_SERL9</name>
<dbReference type="OrthoDB" id="2651985at2759"/>
<evidence type="ECO:0000256" key="1">
    <source>
        <dbReference type="SAM" id="MobiDB-lite"/>
    </source>
</evidence>
<feature type="compositionally biased region" description="Acidic residues" evidence="1">
    <location>
        <begin position="18"/>
        <end position="36"/>
    </location>
</feature>
<dbReference type="HOGENOM" id="CLU_1696559_0_0_1"/>
<protein>
    <submittedName>
        <fullName evidence="2">Uncharacterized protein</fullName>
    </submittedName>
</protein>
<dbReference type="AlphaFoldDB" id="F8NH40"/>
<dbReference type="GeneID" id="18814247"/>
<dbReference type="RefSeq" id="XP_007314139.1">
    <property type="nucleotide sequence ID" value="XM_007314077.1"/>
</dbReference>
<dbReference type="EMBL" id="GL945429">
    <property type="protein sequence ID" value="EGO29897.1"/>
    <property type="molecule type" value="Genomic_DNA"/>
</dbReference>
<dbReference type="Proteomes" id="UP000008064">
    <property type="component" value="Unassembled WGS sequence"/>
</dbReference>
<evidence type="ECO:0000313" key="2">
    <source>
        <dbReference type="EMBL" id="EGO29897.1"/>
    </source>
</evidence>
<dbReference type="KEGG" id="sla:SERLADRAFT_433847"/>